<proteinExistence type="predicted"/>
<dbReference type="AlphaFoldDB" id="X1J8K7"/>
<evidence type="ECO:0000313" key="1">
    <source>
        <dbReference type="EMBL" id="GAH77845.1"/>
    </source>
</evidence>
<accession>X1J8K7</accession>
<dbReference type="EMBL" id="BARU01044434">
    <property type="protein sequence ID" value="GAH77845.1"/>
    <property type="molecule type" value="Genomic_DNA"/>
</dbReference>
<protein>
    <submittedName>
        <fullName evidence="1">Uncharacterized protein</fullName>
    </submittedName>
</protein>
<gene>
    <name evidence="1" type="ORF">S03H2_67764</name>
</gene>
<sequence>MPSIVKNMEAATETLVTEKRNAKIKPSLIMVDNVLAGEDSELTFQDIFDTNASIVAATGVAAPAVEDQTVNRLRINVSDEACVSIRDELKDVKFLGGAQVARTVAGAPDANVNCHVTLGYDLE</sequence>
<name>X1J8K7_9ZZZZ</name>
<reference evidence="1" key="1">
    <citation type="journal article" date="2014" name="Front. Microbiol.">
        <title>High frequency of phylogenetically diverse reductive dehalogenase-homologous genes in deep subseafloor sedimentary metagenomes.</title>
        <authorList>
            <person name="Kawai M."/>
            <person name="Futagami T."/>
            <person name="Toyoda A."/>
            <person name="Takaki Y."/>
            <person name="Nishi S."/>
            <person name="Hori S."/>
            <person name="Arai W."/>
            <person name="Tsubouchi T."/>
            <person name="Morono Y."/>
            <person name="Uchiyama I."/>
            <person name="Ito T."/>
            <person name="Fujiyama A."/>
            <person name="Inagaki F."/>
            <person name="Takami H."/>
        </authorList>
    </citation>
    <scope>NUCLEOTIDE SEQUENCE</scope>
    <source>
        <strain evidence="1">Expedition CK06-06</strain>
    </source>
</reference>
<organism evidence="1">
    <name type="scientific">marine sediment metagenome</name>
    <dbReference type="NCBI Taxonomy" id="412755"/>
    <lineage>
        <taxon>unclassified sequences</taxon>
        <taxon>metagenomes</taxon>
        <taxon>ecological metagenomes</taxon>
    </lineage>
</organism>
<comment type="caution">
    <text evidence="1">The sequence shown here is derived from an EMBL/GenBank/DDBJ whole genome shotgun (WGS) entry which is preliminary data.</text>
</comment>